<sequence length="284" mass="31192">MDDAKVEREFHTNYRATWKRRVLVGSAALAVLGIAVAAATFAVRSRHETWWREGQTFSAYDKEGYSPGRRIQWYGQVYYLPPGVRTGGLLSAQAAGIVCTIVAGMALLPIMGATDQSHTRRFRAICAVWLAIGVLASLIGLVWSFVDFYTSSIVDIESFLARGLRDVPTDPLRTPAFTRDGTYGIEGWSCQIEPLWQAYGPTIRGSGSNTLPPCTDAKTSRWLMIPLFVMSVVLLALTVTLSPWQSSKAKRASQQMEMANAGDRRASDRTEDVSRSSSKTGTAV</sequence>
<comment type="caution">
    <text evidence="3">The sequence shown here is derived from an EMBL/GenBank/DDBJ whole genome shotgun (WGS) entry which is preliminary data.</text>
</comment>
<evidence type="ECO:0000256" key="1">
    <source>
        <dbReference type="SAM" id="MobiDB-lite"/>
    </source>
</evidence>
<dbReference type="EMBL" id="BOLY01000004">
    <property type="protein sequence ID" value="GIZ43119.1"/>
    <property type="molecule type" value="Genomic_DNA"/>
</dbReference>
<organism evidence="3 4">
    <name type="scientific">Cercospora kikuchii</name>
    <dbReference type="NCBI Taxonomy" id="84275"/>
    <lineage>
        <taxon>Eukaryota</taxon>
        <taxon>Fungi</taxon>
        <taxon>Dikarya</taxon>
        <taxon>Ascomycota</taxon>
        <taxon>Pezizomycotina</taxon>
        <taxon>Dothideomycetes</taxon>
        <taxon>Dothideomycetidae</taxon>
        <taxon>Mycosphaerellales</taxon>
        <taxon>Mycosphaerellaceae</taxon>
        <taxon>Cercospora</taxon>
    </lineage>
</organism>
<feature type="transmembrane region" description="Helical" evidence="2">
    <location>
        <begin position="222"/>
        <end position="241"/>
    </location>
</feature>
<keyword evidence="2" id="KW-0472">Membrane</keyword>
<feature type="region of interest" description="Disordered" evidence="1">
    <location>
        <begin position="250"/>
        <end position="284"/>
    </location>
</feature>
<dbReference type="AlphaFoldDB" id="A0A9P3CF16"/>
<feature type="transmembrane region" description="Helical" evidence="2">
    <location>
        <begin position="21"/>
        <end position="43"/>
    </location>
</feature>
<accession>A0A9P3CF16</accession>
<feature type="transmembrane region" description="Helical" evidence="2">
    <location>
        <begin position="122"/>
        <end position="146"/>
    </location>
</feature>
<protein>
    <submittedName>
        <fullName evidence="3">Uncharacterized protein</fullName>
    </submittedName>
</protein>
<proteinExistence type="predicted"/>
<feature type="transmembrane region" description="Helical" evidence="2">
    <location>
        <begin position="90"/>
        <end position="110"/>
    </location>
</feature>
<dbReference type="GeneID" id="68291934"/>
<dbReference type="OrthoDB" id="10452948at2759"/>
<reference evidence="3 4" key="1">
    <citation type="submission" date="2021-01" db="EMBL/GenBank/DDBJ databases">
        <title>Cercospora kikuchii MAFF 305040 whole genome shotgun sequence.</title>
        <authorList>
            <person name="Kashiwa T."/>
            <person name="Suzuki T."/>
        </authorList>
    </citation>
    <scope>NUCLEOTIDE SEQUENCE [LARGE SCALE GENOMIC DNA]</scope>
    <source>
        <strain evidence="3 4">MAFF 305040</strain>
    </source>
</reference>
<dbReference type="Proteomes" id="UP000825890">
    <property type="component" value="Unassembled WGS sequence"/>
</dbReference>
<name>A0A9P3CF16_9PEZI</name>
<keyword evidence="2" id="KW-1133">Transmembrane helix</keyword>
<gene>
    <name evidence="3" type="ORF">CKM354_000635900</name>
</gene>
<keyword evidence="4" id="KW-1185">Reference proteome</keyword>
<evidence type="ECO:0000313" key="4">
    <source>
        <dbReference type="Proteomes" id="UP000825890"/>
    </source>
</evidence>
<dbReference type="RefSeq" id="XP_044657606.1">
    <property type="nucleotide sequence ID" value="XM_044801671.1"/>
</dbReference>
<evidence type="ECO:0000256" key="2">
    <source>
        <dbReference type="SAM" id="Phobius"/>
    </source>
</evidence>
<feature type="compositionally biased region" description="Basic and acidic residues" evidence="1">
    <location>
        <begin position="262"/>
        <end position="274"/>
    </location>
</feature>
<keyword evidence="2" id="KW-0812">Transmembrane</keyword>
<feature type="compositionally biased region" description="Polar residues" evidence="1">
    <location>
        <begin position="275"/>
        <end position="284"/>
    </location>
</feature>
<evidence type="ECO:0000313" key="3">
    <source>
        <dbReference type="EMBL" id="GIZ43119.1"/>
    </source>
</evidence>